<keyword evidence="9" id="KW-0539">Nucleus</keyword>
<comment type="subcellular location">
    <subcellularLocation>
        <location evidence="2">Nucleus</location>
    </subcellularLocation>
</comment>
<dbReference type="Ensembl" id="ENSAOCT00000049146.1">
    <property type="protein sequence ID" value="ENSAOCP00000067267.1"/>
    <property type="gene ID" value="ENSAOCG00000003202.2"/>
</dbReference>
<dbReference type="PANTHER" id="PTHR10589:SF28">
    <property type="entry name" value="UBIQUITIN CARBOXYL-TERMINAL HYDROLASE BAP1"/>
    <property type="match status" value="1"/>
</dbReference>
<keyword evidence="14" id="KW-1185">Reference proteome</keyword>
<keyword evidence="6 10" id="KW-0378">Hydrolase</keyword>
<dbReference type="GO" id="GO:0004843">
    <property type="term" value="F:cysteine-type deubiquitinase activity"/>
    <property type="evidence" value="ECO:0007669"/>
    <property type="project" value="UniProtKB-UniRule"/>
</dbReference>
<comment type="similarity">
    <text evidence="3">Belongs to the peptidase C12 family. BAP1 subfamily.</text>
</comment>
<keyword evidence="4 10" id="KW-0645">Protease</keyword>
<reference evidence="13" key="2">
    <citation type="submission" date="2025-08" db="UniProtKB">
        <authorList>
            <consortium name="Ensembl"/>
        </authorList>
    </citation>
    <scope>IDENTIFICATION</scope>
</reference>
<dbReference type="AlphaFoldDB" id="A0AAQ5ZQZ5"/>
<dbReference type="SUPFAM" id="SSF54001">
    <property type="entry name" value="Cysteine proteinases"/>
    <property type="match status" value="1"/>
</dbReference>
<dbReference type="PROSITE" id="PS52049">
    <property type="entry name" value="ULD"/>
    <property type="match status" value="1"/>
</dbReference>
<evidence type="ECO:0000259" key="12">
    <source>
        <dbReference type="PROSITE" id="PS52048"/>
    </source>
</evidence>
<evidence type="ECO:0000313" key="14">
    <source>
        <dbReference type="Proteomes" id="UP001501940"/>
    </source>
</evidence>
<proteinExistence type="inferred from homology"/>
<dbReference type="InterPro" id="IPR041507">
    <property type="entry name" value="UCH_C"/>
</dbReference>
<feature type="region of interest" description="Disordered" evidence="11">
    <location>
        <begin position="617"/>
        <end position="643"/>
    </location>
</feature>
<feature type="region of interest" description="Disordered" evidence="11">
    <location>
        <begin position="519"/>
        <end position="539"/>
    </location>
</feature>
<dbReference type="GO" id="GO:0006511">
    <property type="term" value="P:ubiquitin-dependent protein catabolic process"/>
    <property type="evidence" value="ECO:0007669"/>
    <property type="project" value="UniProtKB-UniRule"/>
</dbReference>
<dbReference type="InterPro" id="IPR038765">
    <property type="entry name" value="Papain-like_cys_pep_sf"/>
</dbReference>
<feature type="region of interest" description="Disordered" evidence="11">
    <location>
        <begin position="226"/>
        <end position="293"/>
    </location>
</feature>
<evidence type="ECO:0000256" key="9">
    <source>
        <dbReference type="ARBA" id="ARBA00023242"/>
    </source>
</evidence>
<evidence type="ECO:0000256" key="8">
    <source>
        <dbReference type="ARBA" id="ARBA00022853"/>
    </source>
</evidence>
<dbReference type="GO" id="GO:0005737">
    <property type="term" value="C:cytoplasm"/>
    <property type="evidence" value="ECO:0007669"/>
    <property type="project" value="TreeGrafter"/>
</dbReference>
<keyword evidence="8" id="KW-0156">Chromatin regulator</keyword>
<sequence length="643" mass="71303">MNSDLHHVQLVAATCEKFNTLVDETSVIDEEIVNDMFFAHQLIPNSCATHALLSVLLNCSGVELGTTLSRMKAFTKGFSPESKGYAIGNAPELARAHNSHARPEPRHLPEKQNGISAVRTMEAFHFVSYVPIKDRLFELDGLKAYPIDHGPWGEEEEWTDKARRVIMERIGLATAGEPYHDIRFNLMAVVPDRRMKYESKLEILKRNRQTVLEGLQKMIRLTQTELVHDKKQQDSSSPDDSSTAIKKEADAEPVTSQGSGVQSKNTPSPSGNSKVMGKPPVPTGGGLQQVTNPNPIVQRLPAFLDNHNYAKSPMQEEEDLAAGVGRSRMPGPPQPPYSDDEDDYDDDEEEVTASAGTSSRSSQIALSVLAEKLKKEVQRKDALNTPLSVRTEGRTGGICITSASQPSPTPSNESTDTASEIGSAFNSPLRSPARSQAATRPSSPVASHLSRVLFGEDEMLRLDSRHNRAVRELGPSVSVALLHLQEDGVIYALPPSGEYTGPLLSSMLFMKNKDETEVKPSKEKLSAVDTAADSKPPGDKYSPKELLALLKCVEADIANYEVYLKEEVEKRKKYKIDDQRRTHNYDEFICTFISMLAQEGMLASLVEQNISVRRRQGVSIGRLHKQRKPDRRKRSRPYKAKRQ</sequence>
<dbReference type="CDD" id="cd09617">
    <property type="entry name" value="Peptidase_C12_UCH37_BAP1"/>
    <property type="match status" value="1"/>
</dbReference>
<dbReference type="GO" id="GO:0005634">
    <property type="term" value="C:nucleus"/>
    <property type="evidence" value="ECO:0007669"/>
    <property type="project" value="UniProtKB-SubCell"/>
</dbReference>
<protein>
    <recommendedName>
        <fullName evidence="10">ubiquitinyl hydrolase 1</fullName>
        <ecNumber evidence="10">3.4.19.12</ecNumber>
    </recommendedName>
</protein>
<accession>A0AAQ5ZQZ5</accession>
<evidence type="ECO:0000313" key="13">
    <source>
        <dbReference type="Ensembl" id="ENSAOCP00000067267.1"/>
    </source>
</evidence>
<dbReference type="Proteomes" id="UP001501940">
    <property type="component" value="Chromosome 5"/>
</dbReference>
<feature type="domain" description="UCH catalytic" evidence="12">
    <location>
        <begin position="1"/>
        <end position="191"/>
    </location>
</feature>
<feature type="compositionally biased region" description="Polar residues" evidence="11">
    <location>
        <begin position="401"/>
        <end position="445"/>
    </location>
</feature>
<evidence type="ECO:0000256" key="6">
    <source>
        <dbReference type="ARBA" id="ARBA00022801"/>
    </source>
</evidence>
<evidence type="ECO:0000256" key="3">
    <source>
        <dbReference type="ARBA" id="ARBA00007182"/>
    </source>
</evidence>
<dbReference type="Pfam" id="PF18031">
    <property type="entry name" value="UCH_C"/>
    <property type="match status" value="1"/>
</dbReference>
<evidence type="ECO:0000256" key="7">
    <source>
        <dbReference type="ARBA" id="ARBA00022807"/>
    </source>
</evidence>
<dbReference type="PROSITE" id="PS52048">
    <property type="entry name" value="UCH_DOMAIN"/>
    <property type="match status" value="1"/>
</dbReference>
<dbReference type="FunFam" id="3.40.532.10:FF:000002">
    <property type="entry name" value="Ubiquitin carboxyl-terminal hydrolase"/>
    <property type="match status" value="1"/>
</dbReference>
<dbReference type="GeneTree" id="ENSGT00940000156388"/>
<feature type="region of interest" description="Disordered" evidence="11">
    <location>
        <begin position="314"/>
        <end position="361"/>
    </location>
</feature>
<evidence type="ECO:0000256" key="2">
    <source>
        <dbReference type="ARBA" id="ARBA00004123"/>
    </source>
</evidence>
<keyword evidence="7 10" id="KW-0788">Thiol protease</keyword>
<dbReference type="InterPro" id="IPR036959">
    <property type="entry name" value="Peptidase_C12_UCH_sf"/>
</dbReference>
<comment type="catalytic activity">
    <reaction evidence="1 10">
        <text>Thiol-dependent hydrolysis of ester, thioester, amide, peptide and isopeptide bonds formed by the C-terminal Gly of ubiquitin (a 76-residue protein attached to proteins as an intracellular targeting signal).</text>
        <dbReference type="EC" id="3.4.19.12"/>
    </reaction>
</comment>
<dbReference type="PANTHER" id="PTHR10589">
    <property type="entry name" value="UBIQUITIN CARBOXYL-TERMINAL HYDROLASE"/>
    <property type="match status" value="1"/>
</dbReference>
<dbReference type="Gene3D" id="1.20.58.860">
    <property type="match status" value="1"/>
</dbReference>
<dbReference type="GO" id="GO:0006325">
    <property type="term" value="P:chromatin organization"/>
    <property type="evidence" value="ECO:0007669"/>
    <property type="project" value="UniProtKB-KW"/>
</dbReference>
<dbReference type="InterPro" id="IPR001578">
    <property type="entry name" value="Peptidase_C12_UCH"/>
</dbReference>
<feature type="compositionally biased region" description="Acidic residues" evidence="11">
    <location>
        <begin position="338"/>
        <end position="351"/>
    </location>
</feature>
<evidence type="ECO:0000256" key="10">
    <source>
        <dbReference type="PROSITE-ProRule" id="PRU01393"/>
    </source>
</evidence>
<organism evidence="13 14">
    <name type="scientific">Amphiprion ocellaris</name>
    <name type="common">Clown anemonefish</name>
    <dbReference type="NCBI Taxonomy" id="80972"/>
    <lineage>
        <taxon>Eukaryota</taxon>
        <taxon>Metazoa</taxon>
        <taxon>Chordata</taxon>
        <taxon>Craniata</taxon>
        <taxon>Vertebrata</taxon>
        <taxon>Euteleostomi</taxon>
        <taxon>Actinopterygii</taxon>
        <taxon>Neopterygii</taxon>
        <taxon>Teleostei</taxon>
        <taxon>Neoteleostei</taxon>
        <taxon>Acanthomorphata</taxon>
        <taxon>Ovalentaria</taxon>
        <taxon>Pomacentridae</taxon>
        <taxon>Amphiprion</taxon>
    </lineage>
</organism>
<keyword evidence="5 10" id="KW-0833">Ubl conjugation pathway</keyword>
<evidence type="ECO:0000256" key="4">
    <source>
        <dbReference type="ARBA" id="ARBA00022670"/>
    </source>
</evidence>
<dbReference type="EC" id="3.4.19.12" evidence="10"/>
<feature type="active site" description="Nucleophile" evidence="10">
    <location>
        <position position="47"/>
    </location>
</feature>
<reference evidence="13 14" key="1">
    <citation type="submission" date="2022-01" db="EMBL/GenBank/DDBJ databases">
        <title>A chromosome-scale genome assembly of the false clownfish, Amphiprion ocellaris.</title>
        <authorList>
            <person name="Ryu T."/>
        </authorList>
    </citation>
    <scope>NUCLEOTIDE SEQUENCE [LARGE SCALE GENOMIC DNA]</scope>
</reference>
<evidence type="ECO:0000256" key="5">
    <source>
        <dbReference type="ARBA" id="ARBA00022786"/>
    </source>
</evidence>
<feature type="active site" description="Proton donor" evidence="10">
    <location>
        <position position="125"/>
    </location>
</feature>
<name>A0AAQ5ZQZ5_AMPOC</name>
<gene>
    <name evidence="13" type="primary">BAP1</name>
</gene>
<evidence type="ECO:0000256" key="11">
    <source>
        <dbReference type="SAM" id="MobiDB-lite"/>
    </source>
</evidence>
<dbReference type="Gene3D" id="3.40.532.10">
    <property type="entry name" value="Peptidase C12, ubiquitin carboxyl-terminal hydrolase"/>
    <property type="match status" value="1"/>
</dbReference>
<feature type="compositionally biased region" description="Polar residues" evidence="11">
    <location>
        <begin position="254"/>
        <end position="273"/>
    </location>
</feature>
<feature type="site" description="Important for enzyme activity" evidence="10">
    <location>
        <position position="140"/>
    </location>
</feature>
<feature type="region of interest" description="Disordered" evidence="11">
    <location>
        <begin position="377"/>
        <end position="446"/>
    </location>
</feature>
<reference evidence="13" key="3">
    <citation type="submission" date="2025-09" db="UniProtKB">
        <authorList>
            <consortium name="Ensembl"/>
        </authorList>
    </citation>
    <scope>IDENTIFICATION</scope>
</reference>
<evidence type="ECO:0000256" key="1">
    <source>
        <dbReference type="ARBA" id="ARBA00000707"/>
    </source>
</evidence>
<dbReference type="GO" id="GO:0016579">
    <property type="term" value="P:protein deubiquitination"/>
    <property type="evidence" value="ECO:0007669"/>
    <property type="project" value="TreeGrafter"/>
</dbReference>
<feature type="site" description="Transition state stabilizer" evidence="10">
    <location>
        <position position="41"/>
    </location>
</feature>
<dbReference type="Pfam" id="PF01088">
    <property type="entry name" value="Peptidase_C12"/>
    <property type="match status" value="1"/>
</dbReference>